<protein>
    <submittedName>
        <fullName evidence="4">Threonine/homoserine efflux transporter RhtA</fullName>
    </submittedName>
</protein>
<feature type="transmembrane region" description="Helical" evidence="2">
    <location>
        <begin position="41"/>
        <end position="59"/>
    </location>
</feature>
<feature type="compositionally biased region" description="Low complexity" evidence="1">
    <location>
        <begin position="72"/>
        <end position="86"/>
    </location>
</feature>
<dbReference type="EMBL" id="SMAD01000002">
    <property type="protein sequence ID" value="TCS89004.1"/>
    <property type="molecule type" value="Genomic_DNA"/>
</dbReference>
<feature type="domain" description="EamA" evidence="3">
    <location>
        <begin position="203"/>
        <end position="336"/>
    </location>
</feature>
<keyword evidence="2" id="KW-1133">Transmembrane helix</keyword>
<feature type="transmembrane region" description="Helical" evidence="2">
    <location>
        <begin position="119"/>
        <end position="140"/>
    </location>
</feature>
<dbReference type="OrthoDB" id="3180815at2"/>
<dbReference type="GO" id="GO:0016020">
    <property type="term" value="C:membrane"/>
    <property type="evidence" value="ECO:0007669"/>
    <property type="project" value="InterPro"/>
</dbReference>
<evidence type="ECO:0000313" key="5">
    <source>
        <dbReference type="Proteomes" id="UP000295807"/>
    </source>
</evidence>
<name>A0A4R3KVP0_9SPHI</name>
<feature type="transmembrane region" description="Helical" evidence="2">
    <location>
        <begin position="235"/>
        <end position="256"/>
    </location>
</feature>
<feature type="transmembrane region" description="Helical" evidence="2">
    <location>
        <begin position="319"/>
        <end position="337"/>
    </location>
</feature>
<keyword evidence="2" id="KW-0812">Transmembrane</keyword>
<accession>A0A4R3KVP0</accession>
<dbReference type="Proteomes" id="UP000295807">
    <property type="component" value="Unassembled WGS sequence"/>
</dbReference>
<evidence type="ECO:0000256" key="1">
    <source>
        <dbReference type="SAM" id="MobiDB-lite"/>
    </source>
</evidence>
<organism evidence="4 5">
    <name type="scientific">Anseongella ginsenosidimutans</name>
    <dbReference type="NCBI Taxonomy" id="496056"/>
    <lineage>
        <taxon>Bacteria</taxon>
        <taxon>Pseudomonadati</taxon>
        <taxon>Bacteroidota</taxon>
        <taxon>Sphingobacteriia</taxon>
        <taxon>Sphingobacteriales</taxon>
        <taxon>Sphingobacteriaceae</taxon>
        <taxon>Anseongella</taxon>
    </lineage>
</organism>
<gene>
    <name evidence="4" type="ORF">EDD80_102195</name>
</gene>
<dbReference type="SUPFAM" id="SSF103481">
    <property type="entry name" value="Multidrug resistance efflux transporter EmrE"/>
    <property type="match status" value="2"/>
</dbReference>
<proteinExistence type="predicted"/>
<comment type="caution">
    <text evidence="4">The sequence shown here is derived from an EMBL/GenBank/DDBJ whole genome shotgun (WGS) entry which is preliminary data.</text>
</comment>
<feature type="transmembrane region" description="Helical" evidence="2">
    <location>
        <begin position="293"/>
        <end position="313"/>
    </location>
</feature>
<evidence type="ECO:0000313" key="4">
    <source>
        <dbReference type="EMBL" id="TCS89004.1"/>
    </source>
</evidence>
<feature type="transmembrane region" description="Helical" evidence="2">
    <location>
        <begin position="146"/>
        <end position="166"/>
    </location>
</feature>
<reference evidence="4 5" key="1">
    <citation type="submission" date="2019-03" db="EMBL/GenBank/DDBJ databases">
        <title>Genomic Encyclopedia of Type Strains, Phase IV (KMG-IV): sequencing the most valuable type-strain genomes for metagenomic binning, comparative biology and taxonomic classification.</title>
        <authorList>
            <person name="Goeker M."/>
        </authorList>
    </citation>
    <scope>NUCLEOTIDE SEQUENCE [LARGE SCALE GENOMIC DNA]</scope>
    <source>
        <strain evidence="4 5">DSM 21100</strain>
    </source>
</reference>
<dbReference type="InterPro" id="IPR037185">
    <property type="entry name" value="EmrE-like"/>
</dbReference>
<sequence length="347" mass="36441">MNKDLLKGILFVSAGAASYGVLATIVRLAYNEGYTTAEATVSQYTTGLLVMGFSVLFSAKARRAGGSGDGVAARPGPASARPGDAATEAGKSDAAGNRSYADSKSATTSKSTAAGNRSAVFRLIAGGTAYGLTGVCYYLSVRYIPVSICVILLMQAIWMGIVLDALLERKFPALNKCVAVIVILAGTLLATNAIGNFHELDLRGIIWGIGAALTYTVSLFVANRMALQMHPRQKSFWILIGGTTIILLIWSAQLFSGFQFSIFGKWGLLLALFGTILPPLLLNTGMPKTGIGLGSILISIEIPVSVGSAYLLLNEQVLAIQWAGIVLIIAAIILLNLSTFKKEIGSG</sequence>
<feature type="region of interest" description="Disordered" evidence="1">
    <location>
        <begin position="67"/>
        <end position="109"/>
    </location>
</feature>
<dbReference type="Pfam" id="PF00892">
    <property type="entry name" value="EamA"/>
    <property type="match status" value="1"/>
</dbReference>
<dbReference type="AlphaFoldDB" id="A0A4R3KVP0"/>
<dbReference type="InterPro" id="IPR000620">
    <property type="entry name" value="EamA_dom"/>
</dbReference>
<feature type="transmembrane region" description="Helical" evidence="2">
    <location>
        <begin position="178"/>
        <end position="198"/>
    </location>
</feature>
<feature type="transmembrane region" description="Helical" evidence="2">
    <location>
        <begin position="262"/>
        <end position="281"/>
    </location>
</feature>
<keyword evidence="5" id="KW-1185">Reference proteome</keyword>
<evidence type="ECO:0000259" key="3">
    <source>
        <dbReference type="Pfam" id="PF00892"/>
    </source>
</evidence>
<dbReference type="RefSeq" id="WP_132128105.1">
    <property type="nucleotide sequence ID" value="NZ_CP042432.1"/>
</dbReference>
<feature type="transmembrane region" description="Helical" evidence="2">
    <location>
        <begin position="204"/>
        <end position="223"/>
    </location>
</feature>
<feature type="transmembrane region" description="Helical" evidence="2">
    <location>
        <begin position="9"/>
        <end position="29"/>
    </location>
</feature>
<evidence type="ECO:0000256" key="2">
    <source>
        <dbReference type="SAM" id="Phobius"/>
    </source>
</evidence>
<keyword evidence="2" id="KW-0472">Membrane</keyword>